<keyword evidence="9" id="KW-1185">Reference proteome</keyword>
<dbReference type="InterPro" id="IPR042193">
    <property type="entry name" value="FHIPEP_3"/>
</dbReference>
<dbReference type="NCBIfam" id="TIGR01398">
    <property type="entry name" value="FlhA"/>
    <property type="match status" value="1"/>
</dbReference>
<evidence type="ECO:0000256" key="1">
    <source>
        <dbReference type="ARBA" id="ARBA00004651"/>
    </source>
</evidence>
<dbReference type="AlphaFoldDB" id="A0A0P1IH30"/>
<dbReference type="Pfam" id="PF00771">
    <property type="entry name" value="FHIPEP"/>
    <property type="match status" value="1"/>
</dbReference>
<accession>A0A0P1IH30</accession>
<gene>
    <name evidence="8" type="primary">flhA_2</name>
    <name evidence="7" type="synonym">flhA</name>
    <name evidence="8" type="ORF">PH7735_03701</name>
</gene>
<dbReference type="Proteomes" id="UP000051870">
    <property type="component" value="Unassembled WGS sequence"/>
</dbReference>
<dbReference type="InterPro" id="IPR042196">
    <property type="entry name" value="FHIPEP_4"/>
</dbReference>
<protein>
    <recommendedName>
        <fullName evidence="7">Flagellar biosynthesis protein FlhA</fullName>
    </recommendedName>
</protein>
<evidence type="ECO:0000256" key="7">
    <source>
        <dbReference type="RuleBase" id="RU364093"/>
    </source>
</evidence>
<dbReference type="RefSeq" id="WP_058312872.1">
    <property type="nucleotide sequence ID" value="NZ_CYTW01000006.1"/>
</dbReference>
<keyword evidence="7" id="KW-0813">Transport</keyword>
<evidence type="ECO:0000256" key="6">
    <source>
        <dbReference type="ARBA" id="ARBA00023136"/>
    </source>
</evidence>
<dbReference type="Gene3D" id="1.10.8.540">
    <property type="entry name" value="FHIPEP family, domain 3"/>
    <property type="match status" value="1"/>
</dbReference>
<dbReference type="EMBL" id="CYTW01000006">
    <property type="protein sequence ID" value="CUK12658.1"/>
    <property type="molecule type" value="Genomic_DNA"/>
</dbReference>
<feature type="transmembrane region" description="Helical" evidence="7">
    <location>
        <begin position="9"/>
        <end position="29"/>
    </location>
</feature>
<evidence type="ECO:0000256" key="2">
    <source>
        <dbReference type="ARBA" id="ARBA00008835"/>
    </source>
</evidence>
<dbReference type="Gene3D" id="3.40.30.60">
    <property type="entry name" value="FHIPEP family, domain 1"/>
    <property type="match status" value="1"/>
</dbReference>
<organism evidence="8 9">
    <name type="scientific">Shimia thalassica</name>
    <dbReference type="NCBI Taxonomy" id="1715693"/>
    <lineage>
        <taxon>Bacteria</taxon>
        <taxon>Pseudomonadati</taxon>
        <taxon>Pseudomonadota</taxon>
        <taxon>Alphaproteobacteria</taxon>
        <taxon>Rhodobacterales</taxon>
        <taxon>Roseobacteraceae</taxon>
    </lineage>
</organism>
<dbReference type="PANTHER" id="PTHR30161">
    <property type="entry name" value="FLAGELLAR EXPORT PROTEIN, MEMBRANE FLHA SUBUNIT-RELATED"/>
    <property type="match status" value="1"/>
</dbReference>
<keyword evidence="7" id="KW-1006">Bacterial flagellum protein export</keyword>
<feature type="transmembrane region" description="Helical" evidence="7">
    <location>
        <begin position="238"/>
        <end position="260"/>
    </location>
</feature>
<evidence type="ECO:0000256" key="3">
    <source>
        <dbReference type="ARBA" id="ARBA00022475"/>
    </source>
</evidence>
<comment type="subcellular location">
    <subcellularLocation>
        <location evidence="1 7">Cell membrane</location>
        <topology evidence="1 7">Multi-pass membrane protein</topology>
    </subcellularLocation>
</comment>
<keyword evidence="6 7" id="KW-0472">Membrane</keyword>
<dbReference type="GO" id="GO:0044780">
    <property type="term" value="P:bacterial-type flagellum assembly"/>
    <property type="evidence" value="ECO:0007669"/>
    <property type="project" value="InterPro"/>
</dbReference>
<dbReference type="InterPro" id="IPR001712">
    <property type="entry name" value="T3SS_FHIPEP"/>
</dbReference>
<proteinExistence type="inferred from homology"/>
<dbReference type="GO" id="GO:0009306">
    <property type="term" value="P:protein secretion"/>
    <property type="evidence" value="ECO:0007669"/>
    <property type="project" value="InterPro"/>
</dbReference>
<keyword evidence="8" id="KW-0966">Cell projection</keyword>
<keyword evidence="7" id="KW-0653">Protein transport</keyword>
<dbReference type="GeneID" id="83882674"/>
<dbReference type="STRING" id="1715693.PH7735_03701"/>
<keyword evidence="7" id="KW-1005">Bacterial flagellum biogenesis</keyword>
<evidence type="ECO:0000313" key="8">
    <source>
        <dbReference type="EMBL" id="CUK12658.1"/>
    </source>
</evidence>
<dbReference type="PRINTS" id="PR00949">
    <property type="entry name" value="TYPE3IMAPROT"/>
</dbReference>
<comment type="function">
    <text evidence="7">Required for formation of the rod structure of the flagellar apparatus. Together with FliI and FliH, may constitute the export apparatus of flagellin.</text>
</comment>
<keyword evidence="8" id="KW-0969">Cilium</keyword>
<reference evidence="9" key="1">
    <citation type="submission" date="2015-09" db="EMBL/GenBank/DDBJ databases">
        <authorList>
            <person name="Rodrigo-Torres Lidia"/>
            <person name="Arahal R.David."/>
        </authorList>
    </citation>
    <scope>NUCLEOTIDE SEQUENCE [LARGE SCALE GENOMIC DNA]</scope>
    <source>
        <strain evidence="9">CECT 7735</strain>
    </source>
</reference>
<comment type="similarity">
    <text evidence="2 7">Belongs to the FHIPEP (flagella/HR/invasion proteins export pore) family.</text>
</comment>
<feature type="transmembrane region" description="Helical" evidence="7">
    <location>
        <begin position="35"/>
        <end position="52"/>
    </location>
</feature>
<feature type="transmembrane region" description="Helical" evidence="7">
    <location>
        <begin position="197"/>
        <end position="218"/>
    </location>
</feature>
<sequence>MTLKGNPTIFLAIALIAIIVMMILPVPAWVLDVGLAFSFALAILIFTITLFIERPLDFSTFPTVLLASLMLRLALNVSSTKLIIGQGHSGTGAAGHVIEGFASFVMGGNVFLGLVVFSVLLIVNFMVITKGAARMAEVGARFALDGMPGKQLAIDADMSAGAINHQEAKLRRDIEQQETTFFGSLDGASKFVKGDAVAGLLITLLNIVVGLIMGVTVHGMGFSTAFETYAILTVGDGLVTQIPAVIISIASALLLARGGAAGSTDVTLFKQFGAHPGALGTVGFLMFLFAMVPGLPFLPFSAGALALGGIAYWKFQKPTASENDVLDGVEKPPEAFEKTMGDILELDDIHVEFATDLIALVLDSGIGIDARIASMRTHIATNFGLIIPEIRLTDDPALPNGTYVIRIQGVPQVQAQLYPNKVLALIPNETVDSLPSGIDVEEPVYGAAARWVAANESEKAALLGITTVSPSEVLATHLLETIKRNFGRLLTLKSMRRILDEMTSLSNSEHAEANRKMLDDLLPDKVPMDLLHKILKLLLEERVSIRNLPLILEAVSEVRQLGNAEVICEHVRQRLGFQLVSEMRRNDGTIPLVQLAPEWEEAFSSYQLETERGADIALPPDLFTQLATSISEKLSEAGDRGAFAALVTSSQRRRFLRLVMNSKGISNPVFSFEEIGLDARPALVGVVPL</sequence>
<dbReference type="PIRSF" id="PIRSF005419">
    <property type="entry name" value="FlhA"/>
    <property type="match status" value="1"/>
</dbReference>
<evidence type="ECO:0000256" key="4">
    <source>
        <dbReference type="ARBA" id="ARBA00022692"/>
    </source>
</evidence>
<keyword evidence="8" id="KW-0282">Flagellum</keyword>
<name>A0A0P1IH30_9RHOB</name>
<evidence type="ECO:0000256" key="5">
    <source>
        <dbReference type="ARBA" id="ARBA00022989"/>
    </source>
</evidence>
<evidence type="ECO:0000313" key="9">
    <source>
        <dbReference type="Proteomes" id="UP000051870"/>
    </source>
</evidence>
<keyword evidence="4 7" id="KW-0812">Transmembrane</keyword>
<keyword evidence="5 7" id="KW-1133">Transmembrane helix</keyword>
<keyword evidence="3 7" id="KW-1003">Cell membrane</keyword>
<feature type="transmembrane region" description="Helical" evidence="7">
    <location>
        <begin position="272"/>
        <end position="291"/>
    </location>
</feature>
<feature type="transmembrane region" description="Helical" evidence="7">
    <location>
        <begin position="64"/>
        <end position="84"/>
    </location>
</feature>
<dbReference type="PANTHER" id="PTHR30161:SF1">
    <property type="entry name" value="FLAGELLAR BIOSYNTHESIS PROTEIN FLHA-RELATED"/>
    <property type="match status" value="1"/>
</dbReference>
<dbReference type="GO" id="GO:0005886">
    <property type="term" value="C:plasma membrane"/>
    <property type="evidence" value="ECO:0007669"/>
    <property type="project" value="UniProtKB-SubCell"/>
</dbReference>
<dbReference type="InterPro" id="IPR042194">
    <property type="entry name" value="FHIPEP_1"/>
</dbReference>
<feature type="transmembrane region" description="Helical" evidence="7">
    <location>
        <begin position="104"/>
        <end position="127"/>
    </location>
</feature>
<dbReference type="Gene3D" id="3.40.50.12790">
    <property type="entry name" value="FHIPEP family, domain 4"/>
    <property type="match status" value="1"/>
</dbReference>
<dbReference type="InterPro" id="IPR006301">
    <property type="entry name" value="FlhA"/>
</dbReference>